<dbReference type="EMBL" id="GEVK01022373">
    <property type="protein sequence ID" value="JAU30459.1"/>
    <property type="molecule type" value="Transcribed_RNA"/>
</dbReference>
<reference evidence="2" key="1">
    <citation type="submission" date="2016-07" db="EMBL/GenBank/DDBJ databases">
        <title>De novo transcriptome assembly of four accessions of the metal hyperaccumulator plant Noccaea caerulescens.</title>
        <authorList>
            <person name="Blande D."/>
            <person name="Halimaa P."/>
            <person name="Tervahauta A.I."/>
            <person name="Aarts M.G."/>
            <person name="Karenlampi S.O."/>
        </authorList>
    </citation>
    <scope>NUCLEOTIDE SEQUENCE</scope>
</reference>
<organism evidence="2">
    <name type="scientific">Noccaea caerulescens</name>
    <name type="common">Alpine penny-cress</name>
    <name type="synonym">Thlaspi caerulescens</name>
    <dbReference type="NCBI Taxonomy" id="107243"/>
    <lineage>
        <taxon>Eukaryota</taxon>
        <taxon>Viridiplantae</taxon>
        <taxon>Streptophyta</taxon>
        <taxon>Embryophyta</taxon>
        <taxon>Tracheophyta</taxon>
        <taxon>Spermatophyta</taxon>
        <taxon>Magnoliopsida</taxon>
        <taxon>eudicotyledons</taxon>
        <taxon>Gunneridae</taxon>
        <taxon>Pentapetalae</taxon>
        <taxon>rosids</taxon>
        <taxon>malvids</taxon>
        <taxon>Brassicales</taxon>
        <taxon>Brassicaceae</taxon>
        <taxon>Coluteocarpeae</taxon>
        <taxon>Noccaea</taxon>
    </lineage>
</organism>
<gene>
    <name evidence="2" type="ORF">LC_TR19381_c0_g1_i1_g.64716</name>
</gene>
<feature type="compositionally biased region" description="Basic and acidic residues" evidence="1">
    <location>
        <begin position="1"/>
        <end position="23"/>
    </location>
</feature>
<sequence length="83" mass="9278">MGKQDTAKKIGRERGLGFEERGPRPKAKRKSLKLASQVMKKAVMPTECKEDIERGTVKQMSRTGMISVSLVIPFGTNLEMKKV</sequence>
<protein>
    <submittedName>
        <fullName evidence="2">Uncharacterized protein</fullName>
    </submittedName>
</protein>
<evidence type="ECO:0000313" key="2">
    <source>
        <dbReference type="EMBL" id="JAU30459.1"/>
    </source>
</evidence>
<dbReference type="AlphaFoldDB" id="A0A1J3EEA9"/>
<evidence type="ECO:0000256" key="1">
    <source>
        <dbReference type="SAM" id="MobiDB-lite"/>
    </source>
</evidence>
<accession>A0A1J3EEA9</accession>
<feature type="region of interest" description="Disordered" evidence="1">
    <location>
        <begin position="1"/>
        <end position="38"/>
    </location>
</feature>
<name>A0A1J3EEA9_NOCCA</name>
<proteinExistence type="predicted"/>